<evidence type="ECO:0000256" key="3">
    <source>
        <dbReference type="ARBA" id="ARBA00022853"/>
    </source>
</evidence>
<evidence type="ECO:0000313" key="9">
    <source>
        <dbReference type="Proteomes" id="UP001497512"/>
    </source>
</evidence>
<keyword evidence="3" id="KW-0156">Chromatin regulator</keyword>
<comment type="similarity">
    <text evidence="2">Belongs to the EAF7 family.</text>
</comment>
<dbReference type="PANTHER" id="PTHR13581:SF5">
    <property type="entry name" value="MRG_MORF4L-BINDING PROTEIN"/>
    <property type="match status" value="1"/>
</dbReference>
<protein>
    <submittedName>
        <fullName evidence="8">Uncharacterized protein</fullName>
    </submittedName>
</protein>
<evidence type="ECO:0000256" key="1">
    <source>
        <dbReference type="ARBA" id="ARBA00004123"/>
    </source>
</evidence>
<dbReference type="InterPro" id="IPR012423">
    <property type="entry name" value="Eaf7/MRGBP"/>
</dbReference>
<keyword evidence="6" id="KW-0539">Nucleus</keyword>
<feature type="region of interest" description="Disordered" evidence="7">
    <location>
        <begin position="1"/>
        <end position="37"/>
    </location>
</feature>
<reference evidence="8" key="1">
    <citation type="submission" date="2024-02" db="EMBL/GenBank/DDBJ databases">
        <authorList>
            <consortium name="ELIXIR-Norway"/>
            <consortium name="Elixir Norway"/>
        </authorList>
    </citation>
    <scope>NUCLEOTIDE SEQUENCE</scope>
</reference>
<gene>
    <name evidence="8" type="ORF">CSSPTR1EN2_LOCUS16627</name>
</gene>
<accession>A0ABP0UJF5</accession>
<evidence type="ECO:0000313" key="8">
    <source>
        <dbReference type="EMBL" id="CAK9223028.1"/>
    </source>
</evidence>
<dbReference type="Proteomes" id="UP001497512">
    <property type="component" value="Chromosome 4"/>
</dbReference>
<keyword evidence="5" id="KW-0804">Transcription</keyword>
<sequence length="126" mass="14446">MAPKKKGKGGEKASRPVTPPAASVPTSAPPSSAPANQTELEFELQNALLTYPHWRLTGMHRHFILFGLMEYLERRLKRRFTSDEVLQLLDRCYNLDHMTVDHKEVEMLKEQKEFALPPEIFVIGED</sequence>
<evidence type="ECO:0000256" key="6">
    <source>
        <dbReference type="ARBA" id="ARBA00023242"/>
    </source>
</evidence>
<keyword evidence="4" id="KW-0805">Transcription regulation</keyword>
<evidence type="ECO:0000256" key="7">
    <source>
        <dbReference type="SAM" id="MobiDB-lite"/>
    </source>
</evidence>
<evidence type="ECO:0000256" key="5">
    <source>
        <dbReference type="ARBA" id="ARBA00023163"/>
    </source>
</evidence>
<name>A0ABP0UJF5_9BRYO</name>
<keyword evidence="9" id="KW-1185">Reference proteome</keyword>
<evidence type="ECO:0000256" key="2">
    <source>
        <dbReference type="ARBA" id="ARBA00007117"/>
    </source>
</evidence>
<dbReference type="Pfam" id="PF07904">
    <property type="entry name" value="Eaf7"/>
    <property type="match status" value="1"/>
</dbReference>
<comment type="subcellular location">
    <subcellularLocation>
        <location evidence="1">Nucleus</location>
    </subcellularLocation>
</comment>
<dbReference type="EMBL" id="OZ019896">
    <property type="protein sequence ID" value="CAK9223028.1"/>
    <property type="molecule type" value="Genomic_DNA"/>
</dbReference>
<evidence type="ECO:0000256" key="4">
    <source>
        <dbReference type="ARBA" id="ARBA00023015"/>
    </source>
</evidence>
<dbReference type="PANTHER" id="PTHR13581">
    <property type="entry name" value="MRG-BINDING PROTEIN"/>
    <property type="match status" value="1"/>
</dbReference>
<proteinExistence type="inferred from homology"/>
<organism evidence="8 9">
    <name type="scientific">Sphagnum troendelagicum</name>
    <dbReference type="NCBI Taxonomy" id="128251"/>
    <lineage>
        <taxon>Eukaryota</taxon>
        <taxon>Viridiplantae</taxon>
        <taxon>Streptophyta</taxon>
        <taxon>Embryophyta</taxon>
        <taxon>Bryophyta</taxon>
        <taxon>Sphagnophytina</taxon>
        <taxon>Sphagnopsida</taxon>
        <taxon>Sphagnales</taxon>
        <taxon>Sphagnaceae</taxon>
        <taxon>Sphagnum</taxon>
    </lineage>
</organism>